<evidence type="ECO:0000256" key="5">
    <source>
        <dbReference type="RuleBase" id="RU362118"/>
    </source>
</evidence>
<evidence type="ECO:0000256" key="3">
    <source>
        <dbReference type="ARBA" id="ARBA00022679"/>
    </source>
</evidence>
<dbReference type="Gene3D" id="3.90.1150.10">
    <property type="entry name" value="Aspartate Aminotransferase, domain 1"/>
    <property type="match status" value="1"/>
</dbReference>
<dbReference type="PIRSF" id="PIRSF001434">
    <property type="entry name" value="CGS"/>
    <property type="match status" value="1"/>
</dbReference>
<accession>A0ABY4MZ63</accession>
<reference evidence="6" key="1">
    <citation type="submission" date="2022-05" db="EMBL/GenBank/DDBJ databases">
        <title>Complete genome sequence of toluene-degrading Gulosibacter sediminis strain ACHW.36C.</title>
        <authorList>
            <person name="Wai A.C."/>
            <person name="Lai G.K."/>
            <person name="Griffin S.D."/>
            <person name="Leung F.C."/>
        </authorList>
    </citation>
    <scope>NUCLEOTIDE SEQUENCE [LARGE SCALE GENOMIC DNA]</scope>
    <source>
        <strain evidence="6">ACHW.36C</strain>
    </source>
</reference>
<keyword evidence="3 6" id="KW-0808">Transferase</keyword>
<evidence type="ECO:0000256" key="2">
    <source>
        <dbReference type="ARBA" id="ARBA00009077"/>
    </source>
</evidence>
<dbReference type="Pfam" id="PF01053">
    <property type="entry name" value="Cys_Met_Meta_PP"/>
    <property type="match status" value="1"/>
</dbReference>
<dbReference type="CDD" id="cd00614">
    <property type="entry name" value="CGS_like"/>
    <property type="match status" value="1"/>
</dbReference>
<dbReference type="GO" id="GO:0016740">
    <property type="term" value="F:transferase activity"/>
    <property type="evidence" value="ECO:0007669"/>
    <property type="project" value="UniProtKB-KW"/>
</dbReference>
<protein>
    <submittedName>
        <fullName evidence="6">PLP-dependent transferase</fullName>
    </submittedName>
</protein>
<keyword evidence="4 5" id="KW-0663">Pyridoxal phosphate</keyword>
<organism evidence="6">
    <name type="scientific">Gulosibacter sediminis</name>
    <dbReference type="NCBI Taxonomy" id="1729695"/>
    <lineage>
        <taxon>Bacteria</taxon>
        <taxon>Bacillati</taxon>
        <taxon>Actinomycetota</taxon>
        <taxon>Actinomycetes</taxon>
        <taxon>Micrococcales</taxon>
        <taxon>Microbacteriaceae</taxon>
        <taxon>Gulosibacter</taxon>
    </lineage>
</organism>
<dbReference type="InterPro" id="IPR015422">
    <property type="entry name" value="PyrdxlP-dep_Trfase_small"/>
</dbReference>
<name>A0ABY4MZ63_9MICO</name>
<comment type="similarity">
    <text evidence="2 5">Belongs to the trans-sulfuration enzymes family.</text>
</comment>
<evidence type="ECO:0000313" key="6">
    <source>
        <dbReference type="EMBL" id="UQN15304.1"/>
    </source>
</evidence>
<evidence type="ECO:0000256" key="1">
    <source>
        <dbReference type="ARBA" id="ARBA00001933"/>
    </source>
</evidence>
<dbReference type="InterPro" id="IPR015424">
    <property type="entry name" value="PyrdxlP-dep_Trfase"/>
</dbReference>
<gene>
    <name evidence="6" type="ORF">M3M28_02195</name>
</gene>
<dbReference type="PANTHER" id="PTHR43797">
    <property type="entry name" value="HOMOCYSTEINE/CYSTEINE SYNTHASE"/>
    <property type="match status" value="1"/>
</dbReference>
<dbReference type="PROSITE" id="PS00868">
    <property type="entry name" value="CYS_MET_METAB_PP"/>
    <property type="match status" value="1"/>
</dbReference>
<dbReference type="EMBL" id="CP097160">
    <property type="protein sequence ID" value="UQN15304.1"/>
    <property type="molecule type" value="Genomic_DNA"/>
</dbReference>
<evidence type="ECO:0000256" key="4">
    <source>
        <dbReference type="ARBA" id="ARBA00022898"/>
    </source>
</evidence>
<dbReference type="SUPFAM" id="SSF53383">
    <property type="entry name" value="PLP-dependent transferases"/>
    <property type="match status" value="1"/>
</dbReference>
<dbReference type="InterPro" id="IPR054542">
    <property type="entry name" value="Cys_met_metab_PP"/>
</dbReference>
<dbReference type="InterPro" id="IPR015421">
    <property type="entry name" value="PyrdxlP-dep_Trfase_major"/>
</dbReference>
<dbReference type="PANTHER" id="PTHR43797:SF2">
    <property type="entry name" value="HOMOCYSTEINE_CYSTEINE SYNTHASE"/>
    <property type="match status" value="1"/>
</dbReference>
<proteinExistence type="inferred from homology"/>
<dbReference type="InterPro" id="IPR000277">
    <property type="entry name" value="Cys/Met-Metab_PyrdxlP-dep_enz"/>
</dbReference>
<sequence length="436" mass="46952">MTTPGDGVVPPNYDWDAFGFDTRQVHAGERPNADHGDRVVPIHVSNAFRFDSFQDTWDRFAGVEDGQLYSRHLNPTVEVAEQRIASLEGGSGAVAFASGSAAIMATILALCGQGEHFVSTASIYSGTIAGFERTLSRLGISVSFVADWRDADEWRAALRPETRAVFTETIPNPKNDIVDVAAVAKVARGAGVPLIVDNTIGTPALIRPIEHGADIVVHSSTKFLGGHGATLSGVVVDGSTFDWAANADRYPQLADAVTRWGERQAFAQFMRFNQLYDFGATLSPFNAFLLQQGLETLSLRLERHAANAHELALWLAEQPGVESVDYAGLPGSRDFELAQRLYDGRSGSVFSVTVAGGLEGARTFIDHLRVFSRMTNIGDTRSLVIHPGTTTHVNFTPERRAALGIHEGLVRLSIGIESVDDLRADLAGALAAVVAR</sequence>
<dbReference type="Gene3D" id="3.40.640.10">
    <property type="entry name" value="Type I PLP-dependent aspartate aminotransferase-like (Major domain)"/>
    <property type="match status" value="1"/>
</dbReference>
<comment type="cofactor">
    <cofactor evidence="1 5">
        <name>pyridoxal 5'-phosphate</name>
        <dbReference type="ChEBI" id="CHEBI:597326"/>
    </cofactor>
</comment>
<dbReference type="InterPro" id="IPR006235">
    <property type="entry name" value="OAc-hSer/O-AcSer_sulfhydrylase"/>
</dbReference>